<feature type="domain" description="MATH" evidence="1">
    <location>
        <begin position="213"/>
        <end position="340"/>
    </location>
</feature>
<dbReference type="CDD" id="cd00121">
    <property type="entry name" value="MATH"/>
    <property type="match status" value="2"/>
</dbReference>
<accession>A0AB40BML3</accession>
<evidence type="ECO:0000259" key="1">
    <source>
        <dbReference type="PROSITE" id="PS50144"/>
    </source>
</evidence>
<dbReference type="Proteomes" id="UP001515500">
    <property type="component" value="Chromosome 7"/>
</dbReference>
<dbReference type="InterPro" id="IPR008974">
    <property type="entry name" value="TRAF-like"/>
</dbReference>
<proteinExistence type="predicted"/>
<dbReference type="SUPFAM" id="SSF49599">
    <property type="entry name" value="TRAF domain-like"/>
    <property type="match status" value="2"/>
</dbReference>
<dbReference type="AlphaFoldDB" id="A0AB40BML3"/>
<dbReference type="PANTHER" id="PTHR46162">
    <property type="entry name" value="TRAF-LIKE FAMILY PROTEIN"/>
    <property type="match status" value="1"/>
</dbReference>
<gene>
    <name evidence="3 4" type="primary">LOC120264875</name>
</gene>
<name>A0AB40BML3_DIOCR</name>
<dbReference type="RefSeq" id="XP_039128686.1">
    <property type="nucleotide sequence ID" value="XM_039272752.1"/>
</dbReference>
<dbReference type="RefSeq" id="XP_039128687.1">
    <property type="nucleotide sequence ID" value="XM_039272753.1"/>
</dbReference>
<organism evidence="2 4">
    <name type="scientific">Dioscorea cayennensis subsp. rotundata</name>
    <name type="common">White Guinea yam</name>
    <name type="synonym">Dioscorea rotundata</name>
    <dbReference type="NCBI Taxonomy" id="55577"/>
    <lineage>
        <taxon>Eukaryota</taxon>
        <taxon>Viridiplantae</taxon>
        <taxon>Streptophyta</taxon>
        <taxon>Embryophyta</taxon>
        <taxon>Tracheophyta</taxon>
        <taxon>Spermatophyta</taxon>
        <taxon>Magnoliopsida</taxon>
        <taxon>Liliopsida</taxon>
        <taxon>Dioscoreales</taxon>
        <taxon>Dioscoreaceae</taxon>
        <taxon>Dioscorea</taxon>
    </lineage>
</organism>
<keyword evidence="2" id="KW-1185">Reference proteome</keyword>
<feature type="domain" description="MATH" evidence="1">
    <location>
        <begin position="48"/>
        <end position="175"/>
    </location>
</feature>
<dbReference type="Pfam" id="PF22486">
    <property type="entry name" value="MATH_2"/>
    <property type="match status" value="2"/>
</dbReference>
<dbReference type="PROSITE" id="PS50144">
    <property type="entry name" value="MATH"/>
    <property type="match status" value="2"/>
</dbReference>
<dbReference type="GeneID" id="120264875"/>
<evidence type="ECO:0000313" key="2">
    <source>
        <dbReference type="Proteomes" id="UP001515500"/>
    </source>
</evidence>
<protein>
    <submittedName>
        <fullName evidence="3 4">Uncharacterized protein LOC120264875</fullName>
    </submittedName>
</protein>
<dbReference type="InterPro" id="IPR002083">
    <property type="entry name" value="MATH/TRAF_dom"/>
</dbReference>
<reference evidence="3 4" key="1">
    <citation type="submission" date="2025-04" db="UniProtKB">
        <authorList>
            <consortium name="RefSeq"/>
        </authorList>
    </citation>
    <scope>IDENTIFICATION</scope>
</reference>
<evidence type="ECO:0000313" key="3">
    <source>
        <dbReference type="RefSeq" id="XP_039128686.1"/>
    </source>
</evidence>
<dbReference type="Gene3D" id="2.60.210.10">
    <property type="entry name" value="Apoptosis, Tumor Necrosis Factor Receptor Associated Protein 2, Chain A"/>
    <property type="match status" value="2"/>
</dbReference>
<dbReference type="PANTHER" id="PTHR46162:SF2">
    <property type="entry name" value="ANKYRIN REPEAT-CONTAINING PROTEIN-RELATED"/>
    <property type="match status" value="1"/>
</dbReference>
<sequence length="358" mass="40992">MGNGISGETADHKEETNFLLQQEHMGNEISGEKYNRVTRSSMLMANPFYNFLWTIECFSRLSNSTFVHESRAFNAQNCKWKLEFCRKNNLDGVDFLGLYLVLNEVHPYFAHCQYFVMCQLSLLNQRTGKYASVLVDYEAMPGHSFGFYNLISLRDFYDEKNGYLVNDKCVFAVNIFKASPIRTICETLRAPRAYRRICVAGTKQSTTLRTNPYYNFLWTIECFSSLSNKTDVHKSGKFSALNCKWNLEFCPKNSVDGEDYIALKLVLNEVPSHFAQCQYNVVCQLSLLNQRTGKNNSSSVDYEIAPGCSYCLNKFISLRDFHNKKNDYLVNDKCVFGVNISEASPIITICETLKAPEA</sequence>
<dbReference type="SMART" id="SM00061">
    <property type="entry name" value="MATH"/>
    <property type="match status" value="2"/>
</dbReference>
<evidence type="ECO:0000313" key="4">
    <source>
        <dbReference type="RefSeq" id="XP_039128687.1"/>
    </source>
</evidence>